<dbReference type="PANTHER" id="PTHR43735:SF3">
    <property type="entry name" value="FERROPTOSIS SUPPRESSOR PROTEIN 1"/>
    <property type="match status" value="1"/>
</dbReference>
<keyword evidence="4" id="KW-0560">Oxidoreductase</keyword>
<evidence type="ECO:0000256" key="1">
    <source>
        <dbReference type="ARBA" id="ARBA00006442"/>
    </source>
</evidence>
<dbReference type="SUPFAM" id="SSF51905">
    <property type="entry name" value="FAD/NAD(P)-binding domain"/>
    <property type="match status" value="1"/>
</dbReference>
<evidence type="ECO:0000313" key="7">
    <source>
        <dbReference type="Proteomes" id="UP000799424"/>
    </source>
</evidence>
<dbReference type="EMBL" id="MU006220">
    <property type="protein sequence ID" value="KAF2830179.1"/>
    <property type="molecule type" value="Genomic_DNA"/>
</dbReference>
<keyword evidence="7" id="KW-1185">Reference proteome</keyword>
<dbReference type="OrthoDB" id="202203at2759"/>
<sequence length="425" mass="45555">MSTETILILGGSFAGLSAAHWALKHVLPQLPKKEGVTYNVTVVNPSKDLYWRIAAPRACASKEMMPASKIFYPIEPAFTYAFPKFKFVQGSATHVDPAGQTVSVATVEGEQLSIPYAALVIATGWSTPSPLFTQSTDRAALEQVYNAFQANLKNAKSIVVGGGGPVGVETAGEISELLNGKPGFFASAPKNPKAKVTLVCGDKKLLPVLREAIGKDAQQFLKRVGCDVVYNTKVVGSSKLGSEEGAKTKVELSNGESLEADIYIDATGMRPNTGFLPKEWLDNRNKVACNPKTLRVEHESAGPRIYVVGDVGSYTRGGVMDQALAIPVAMTNLRTDLIAHLNGTVPGGDRHYEPNLKESQVVPIGTQKGVGAFNGNKLPSQMVWMLKGRDYMIGMMAQPTLRGDQYKKEGKWTPVVSSQVGLSSG</sequence>
<evidence type="ECO:0000256" key="2">
    <source>
        <dbReference type="ARBA" id="ARBA00022630"/>
    </source>
</evidence>
<dbReference type="Gene3D" id="3.50.50.100">
    <property type="match status" value="1"/>
</dbReference>
<evidence type="ECO:0000256" key="4">
    <source>
        <dbReference type="ARBA" id="ARBA00023002"/>
    </source>
</evidence>
<dbReference type="GO" id="GO:0005737">
    <property type="term" value="C:cytoplasm"/>
    <property type="evidence" value="ECO:0007669"/>
    <property type="project" value="TreeGrafter"/>
</dbReference>
<organism evidence="6 7">
    <name type="scientific">Ophiobolus disseminans</name>
    <dbReference type="NCBI Taxonomy" id="1469910"/>
    <lineage>
        <taxon>Eukaryota</taxon>
        <taxon>Fungi</taxon>
        <taxon>Dikarya</taxon>
        <taxon>Ascomycota</taxon>
        <taxon>Pezizomycotina</taxon>
        <taxon>Dothideomycetes</taxon>
        <taxon>Pleosporomycetidae</taxon>
        <taxon>Pleosporales</taxon>
        <taxon>Pleosporineae</taxon>
        <taxon>Phaeosphaeriaceae</taxon>
        <taxon>Ophiobolus</taxon>
    </lineage>
</organism>
<protein>
    <submittedName>
        <fullName evidence="6">FAD/NAD(P)-binding domain-containing protein</fullName>
    </submittedName>
</protein>
<dbReference type="Pfam" id="PF07992">
    <property type="entry name" value="Pyr_redox_2"/>
    <property type="match status" value="1"/>
</dbReference>
<dbReference type="InterPro" id="IPR023753">
    <property type="entry name" value="FAD/NAD-binding_dom"/>
</dbReference>
<dbReference type="Proteomes" id="UP000799424">
    <property type="component" value="Unassembled WGS sequence"/>
</dbReference>
<dbReference type="GO" id="GO:0004174">
    <property type="term" value="F:electron-transferring-flavoprotein dehydrogenase activity"/>
    <property type="evidence" value="ECO:0007669"/>
    <property type="project" value="TreeGrafter"/>
</dbReference>
<comment type="similarity">
    <text evidence="1">Belongs to the FAD-dependent oxidoreductase family.</text>
</comment>
<name>A0A6A7ABU6_9PLEO</name>
<dbReference type="PANTHER" id="PTHR43735">
    <property type="entry name" value="APOPTOSIS-INDUCING FACTOR 1"/>
    <property type="match status" value="1"/>
</dbReference>
<feature type="domain" description="FAD/NAD(P)-binding" evidence="5">
    <location>
        <begin position="6"/>
        <end position="312"/>
    </location>
</feature>
<dbReference type="PRINTS" id="PR00368">
    <property type="entry name" value="FADPNR"/>
</dbReference>
<reference evidence="6" key="1">
    <citation type="journal article" date="2020" name="Stud. Mycol.">
        <title>101 Dothideomycetes genomes: a test case for predicting lifestyles and emergence of pathogens.</title>
        <authorList>
            <person name="Haridas S."/>
            <person name="Albert R."/>
            <person name="Binder M."/>
            <person name="Bloem J."/>
            <person name="Labutti K."/>
            <person name="Salamov A."/>
            <person name="Andreopoulos B."/>
            <person name="Baker S."/>
            <person name="Barry K."/>
            <person name="Bills G."/>
            <person name="Bluhm B."/>
            <person name="Cannon C."/>
            <person name="Castanera R."/>
            <person name="Culley D."/>
            <person name="Daum C."/>
            <person name="Ezra D."/>
            <person name="Gonzalez J."/>
            <person name="Henrissat B."/>
            <person name="Kuo A."/>
            <person name="Liang C."/>
            <person name="Lipzen A."/>
            <person name="Lutzoni F."/>
            <person name="Magnuson J."/>
            <person name="Mondo S."/>
            <person name="Nolan M."/>
            <person name="Ohm R."/>
            <person name="Pangilinan J."/>
            <person name="Park H.-J."/>
            <person name="Ramirez L."/>
            <person name="Alfaro M."/>
            <person name="Sun H."/>
            <person name="Tritt A."/>
            <person name="Yoshinaga Y."/>
            <person name="Zwiers L.-H."/>
            <person name="Turgeon B."/>
            <person name="Goodwin S."/>
            <person name="Spatafora J."/>
            <person name="Crous P."/>
            <person name="Grigoriev I."/>
        </authorList>
    </citation>
    <scope>NUCLEOTIDE SEQUENCE</scope>
    <source>
        <strain evidence="6">CBS 113818</strain>
    </source>
</reference>
<evidence type="ECO:0000256" key="3">
    <source>
        <dbReference type="ARBA" id="ARBA00022827"/>
    </source>
</evidence>
<dbReference type="GO" id="GO:0050660">
    <property type="term" value="F:flavin adenine dinucleotide binding"/>
    <property type="evidence" value="ECO:0007669"/>
    <property type="project" value="TreeGrafter"/>
</dbReference>
<evidence type="ECO:0000313" key="6">
    <source>
        <dbReference type="EMBL" id="KAF2830179.1"/>
    </source>
</evidence>
<keyword evidence="2" id="KW-0285">Flavoprotein</keyword>
<accession>A0A6A7ABU6</accession>
<dbReference type="InterPro" id="IPR036188">
    <property type="entry name" value="FAD/NAD-bd_sf"/>
</dbReference>
<gene>
    <name evidence="6" type="ORF">CC86DRAFT_368033</name>
</gene>
<keyword evidence="3" id="KW-0274">FAD</keyword>
<dbReference type="PRINTS" id="PR00411">
    <property type="entry name" value="PNDRDTASEI"/>
</dbReference>
<evidence type="ECO:0000259" key="5">
    <source>
        <dbReference type="Pfam" id="PF07992"/>
    </source>
</evidence>
<dbReference type="AlphaFoldDB" id="A0A6A7ABU6"/>
<proteinExistence type="inferred from homology"/>